<dbReference type="AlphaFoldDB" id="A0A8J4GF96"/>
<name>A0A8J4GF96_9CHLO</name>
<dbReference type="InterPro" id="IPR036890">
    <property type="entry name" value="HATPase_C_sf"/>
</dbReference>
<reference evidence="2" key="1">
    <citation type="journal article" date="2021" name="Proc. Natl. Acad. Sci. U.S.A.">
        <title>Three genomes in the algal genus Volvox reveal the fate of a haploid sex-determining region after a transition to homothallism.</title>
        <authorList>
            <person name="Yamamoto K."/>
            <person name="Hamaji T."/>
            <person name="Kawai-Toyooka H."/>
            <person name="Matsuzaki R."/>
            <person name="Takahashi F."/>
            <person name="Nishimura Y."/>
            <person name="Kawachi M."/>
            <person name="Noguchi H."/>
            <person name="Minakuchi Y."/>
            <person name="Umen J.G."/>
            <person name="Toyoda A."/>
            <person name="Nozaki H."/>
        </authorList>
    </citation>
    <scope>NUCLEOTIDE SEQUENCE</scope>
    <source>
        <strain evidence="2">NIES-3785</strain>
    </source>
</reference>
<dbReference type="NCBIfam" id="NF047352">
    <property type="entry name" value="P_loop_sacsin"/>
    <property type="match status" value="1"/>
</dbReference>
<dbReference type="InterPro" id="IPR058210">
    <property type="entry name" value="SACS/Nov_dom"/>
</dbReference>
<sequence length="240" mass="26248">MATEGWQDFGQKVDLTARIREILLNYPEGTSILKEIVQNADDARATCIKFCLDCRHHGTGSLLAPAMAAFQGPALLAFNDGVFSDRDLESISRIGDSKKKEEEGKTGRFGVGFNSCYHLTDLPSFVSGRYLIIFDPHCRHLPNISSTNPGKRIDFIQYGDVATVYADQVAPYTGAFGCTLGAGGAGQKGPWPGTLFRFPLRSAELAEASTISKQVYTVDSIRTLLEQLAAESFQILLFLK</sequence>
<protein>
    <recommendedName>
        <fullName evidence="1">Sacsin/Nov domain-containing protein</fullName>
    </recommendedName>
</protein>
<comment type="caution">
    <text evidence="2">The sequence shown here is derived from an EMBL/GenBank/DDBJ whole genome shotgun (WGS) entry which is preliminary data.</text>
</comment>
<dbReference type="GO" id="GO:0030544">
    <property type="term" value="F:Hsp70 protein binding"/>
    <property type="evidence" value="ECO:0007669"/>
    <property type="project" value="TreeGrafter"/>
</dbReference>
<organism evidence="2 3">
    <name type="scientific">Volvox reticuliferus</name>
    <dbReference type="NCBI Taxonomy" id="1737510"/>
    <lineage>
        <taxon>Eukaryota</taxon>
        <taxon>Viridiplantae</taxon>
        <taxon>Chlorophyta</taxon>
        <taxon>core chlorophytes</taxon>
        <taxon>Chlorophyceae</taxon>
        <taxon>CS clade</taxon>
        <taxon>Chlamydomonadales</taxon>
        <taxon>Volvocaceae</taxon>
        <taxon>Volvox</taxon>
    </lineage>
</organism>
<dbReference type="Proteomes" id="UP000722791">
    <property type="component" value="Unassembled WGS sequence"/>
</dbReference>
<dbReference type="SUPFAM" id="SSF55874">
    <property type="entry name" value="ATPase domain of HSP90 chaperone/DNA topoisomerase II/histidine kinase"/>
    <property type="match status" value="1"/>
</dbReference>
<dbReference type="EMBL" id="BNCQ01000021">
    <property type="protein sequence ID" value="GIM06464.1"/>
    <property type="molecule type" value="Genomic_DNA"/>
</dbReference>
<gene>
    <name evidence="2" type="ORF">Vretimale_10776</name>
</gene>
<feature type="domain" description="Sacsin/Nov" evidence="1">
    <location>
        <begin position="13"/>
        <end position="240"/>
    </location>
</feature>
<dbReference type="InterPro" id="IPR052972">
    <property type="entry name" value="Sacsin_chaperone_reg"/>
</dbReference>
<accession>A0A8J4GF96</accession>
<dbReference type="Pfam" id="PF25794">
    <property type="entry name" value="SACS"/>
    <property type="match status" value="1"/>
</dbReference>
<feature type="non-terminal residue" evidence="2">
    <location>
        <position position="240"/>
    </location>
</feature>
<dbReference type="PANTHER" id="PTHR15600">
    <property type="entry name" value="SACSIN"/>
    <property type="match status" value="1"/>
</dbReference>
<proteinExistence type="predicted"/>
<evidence type="ECO:0000313" key="2">
    <source>
        <dbReference type="EMBL" id="GIM06464.1"/>
    </source>
</evidence>
<evidence type="ECO:0000259" key="1">
    <source>
        <dbReference type="Pfam" id="PF25794"/>
    </source>
</evidence>
<evidence type="ECO:0000313" key="3">
    <source>
        <dbReference type="Proteomes" id="UP000722791"/>
    </source>
</evidence>
<dbReference type="PANTHER" id="PTHR15600:SF42">
    <property type="entry name" value="SACSIN"/>
    <property type="match status" value="1"/>
</dbReference>